<name>A0ABD4E7T7_9BURK</name>
<accession>A0ABD4E7T7</accession>
<protein>
    <submittedName>
        <fullName evidence="2">Uncharacterized protein</fullName>
    </submittedName>
</protein>
<comment type="caution">
    <text evidence="2">The sequence shown here is derived from an EMBL/GenBank/DDBJ whole genome shotgun (WGS) entry which is preliminary data.</text>
</comment>
<dbReference type="EMBL" id="LPAD01000034">
    <property type="protein sequence ID" value="KVN88976.1"/>
    <property type="molecule type" value="Genomic_DNA"/>
</dbReference>
<evidence type="ECO:0000313" key="3">
    <source>
        <dbReference type="Proteomes" id="UP000057910"/>
    </source>
</evidence>
<feature type="compositionally biased region" description="Low complexity" evidence="1">
    <location>
        <begin position="49"/>
        <end position="92"/>
    </location>
</feature>
<dbReference type="Proteomes" id="UP000057910">
    <property type="component" value="Unassembled WGS sequence"/>
</dbReference>
<reference evidence="2 3" key="1">
    <citation type="submission" date="2015-11" db="EMBL/GenBank/DDBJ databases">
        <title>Expanding the genomic diversity of Burkholderia species for the development of highly accurate diagnostics.</title>
        <authorList>
            <person name="Sahl J."/>
            <person name="Keim P."/>
            <person name="Wagner D."/>
        </authorList>
    </citation>
    <scope>NUCLEOTIDE SEQUENCE [LARGE SCALE GENOMIC DNA]</scope>
    <source>
        <strain evidence="2 3">MSMB1585WGS</strain>
    </source>
</reference>
<gene>
    <name evidence="2" type="ORF">WJ68_05605</name>
</gene>
<sequence>MPGGTDAPGASKSWPRSRQCARSASTHATPIGTKRSLLPLPITRSSHVARISPSAGCSSSAGRATAAASAMRRPASPINSSSARAARPVAPRSEARAGARPQVERQRPLDLQLVRA</sequence>
<evidence type="ECO:0000256" key="1">
    <source>
        <dbReference type="SAM" id="MobiDB-lite"/>
    </source>
</evidence>
<dbReference type="AlphaFoldDB" id="A0ABD4E7T7"/>
<feature type="compositionally biased region" description="Basic and acidic residues" evidence="1">
    <location>
        <begin position="93"/>
        <end position="108"/>
    </location>
</feature>
<feature type="compositionally biased region" description="Polar residues" evidence="1">
    <location>
        <begin position="14"/>
        <end position="28"/>
    </location>
</feature>
<proteinExistence type="predicted"/>
<feature type="region of interest" description="Disordered" evidence="1">
    <location>
        <begin position="1"/>
        <end position="116"/>
    </location>
</feature>
<organism evidence="2 3">
    <name type="scientific">Burkholderia ubonensis</name>
    <dbReference type="NCBI Taxonomy" id="101571"/>
    <lineage>
        <taxon>Bacteria</taxon>
        <taxon>Pseudomonadati</taxon>
        <taxon>Pseudomonadota</taxon>
        <taxon>Betaproteobacteria</taxon>
        <taxon>Burkholderiales</taxon>
        <taxon>Burkholderiaceae</taxon>
        <taxon>Burkholderia</taxon>
        <taxon>Burkholderia cepacia complex</taxon>
    </lineage>
</organism>
<evidence type="ECO:0000313" key="2">
    <source>
        <dbReference type="EMBL" id="KVN88976.1"/>
    </source>
</evidence>